<evidence type="ECO:0000313" key="2">
    <source>
        <dbReference type="EMBL" id="CUN93047.1"/>
    </source>
</evidence>
<feature type="transmembrane region" description="Helical" evidence="1">
    <location>
        <begin position="24"/>
        <end position="47"/>
    </location>
</feature>
<dbReference type="AlphaFoldDB" id="A0A174AWV2"/>
<proteinExistence type="predicted"/>
<sequence>MGLVFSMILIYVFGRVKICSMRFIAILTLGTFLWPPGTGGILIWILIKCCKFLY</sequence>
<keyword evidence="1" id="KW-0472">Membrane</keyword>
<keyword evidence="1" id="KW-1133">Transmembrane helix</keyword>
<keyword evidence="1" id="KW-0812">Transmembrane</keyword>
<dbReference type="EMBL" id="CYZU01000005">
    <property type="protein sequence ID" value="CUN93047.1"/>
    <property type="molecule type" value="Genomic_DNA"/>
</dbReference>
<evidence type="ECO:0000256" key="1">
    <source>
        <dbReference type="SAM" id="Phobius"/>
    </source>
</evidence>
<dbReference type="Proteomes" id="UP000095544">
    <property type="component" value="Unassembled WGS sequence"/>
</dbReference>
<evidence type="ECO:0000313" key="3">
    <source>
        <dbReference type="Proteomes" id="UP000095544"/>
    </source>
</evidence>
<organism evidence="2 3">
    <name type="scientific">Faecalicatena contorta</name>
    <dbReference type="NCBI Taxonomy" id="39482"/>
    <lineage>
        <taxon>Bacteria</taxon>
        <taxon>Bacillati</taxon>
        <taxon>Bacillota</taxon>
        <taxon>Clostridia</taxon>
        <taxon>Lachnospirales</taxon>
        <taxon>Lachnospiraceae</taxon>
        <taxon>Faecalicatena</taxon>
    </lineage>
</organism>
<dbReference type="STRING" id="39482.ERS852491_00856"/>
<protein>
    <submittedName>
        <fullName evidence="2">Uncharacterized protein</fullName>
    </submittedName>
</protein>
<name>A0A174AWV2_9FIRM</name>
<reference evidence="2 3" key="1">
    <citation type="submission" date="2015-09" db="EMBL/GenBank/DDBJ databases">
        <authorList>
            <consortium name="Pathogen Informatics"/>
        </authorList>
    </citation>
    <scope>NUCLEOTIDE SEQUENCE [LARGE SCALE GENOMIC DNA]</scope>
    <source>
        <strain evidence="2 3">2789STDY5834876</strain>
    </source>
</reference>
<dbReference type="RefSeq" id="WP_154253325.1">
    <property type="nucleotide sequence ID" value="NZ_CYZU01000005.1"/>
</dbReference>
<gene>
    <name evidence="2" type="ORF">ERS852491_00856</name>
</gene>
<accession>A0A174AWV2</accession>